<dbReference type="InterPro" id="IPR002800">
    <property type="entry name" value="Rv2949c-like"/>
</dbReference>
<feature type="region of interest" description="Disordered" evidence="1">
    <location>
        <begin position="1"/>
        <end position="21"/>
    </location>
</feature>
<evidence type="ECO:0000313" key="2">
    <source>
        <dbReference type="EMBL" id="GAA2227986.1"/>
    </source>
</evidence>
<dbReference type="Gene3D" id="3.40.1410.10">
    <property type="entry name" value="Chorismate lyase-like"/>
    <property type="match status" value="1"/>
</dbReference>
<reference evidence="2 3" key="1">
    <citation type="journal article" date="2019" name="Int. J. Syst. Evol. Microbiol.">
        <title>The Global Catalogue of Microorganisms (GCM) 10K type strain sequencing project: providing services to taxonomists for standard genome sequencing and annotation.</title>
        <authorList>
            <consortium name="The Broad Institute Genomics Platform"/>
            <consortium name="The Broad Institute Genome Sequencing Center for Infectious Disease"/>
            <person name="Wu L."/>
            <person name="Ma J."/>
        </authorList>
    </citation>
    <scope>NUCLEOTIDE SEQUENCE [LARGE SCALE GENOMIC DNA]</scope>
    <source>
        <strain evidence="2 3">JCM 7356</strain>
    </source>
</reference>
<dbReference type="InterPro" id="IPR028978">
    <property type="entry name" value="Chorismate_lyase_/UTRA_dom_sf"/>
</dbReference>
<organism evidence="2 3">
    <name type="scientific">Kitasatospora cystarginea</name>
    <dbReference type="NCBI Taxonomy" id="58350"/>
    <lineage>
        <taxon>Bacteria</taxon>
        <taxon>Bacillati</taxon>
        <taxon>Actinomycetota</taxon>
        <taxon>Actinomycetes</taxon>
        <taxon>Kitasatosporales</taxon>
        <taxon>Streptomycetaceae</taxon>
        <taxon>Kitasatospora</taxon>
    </lineage>
</organism>
<proteinExistence type="predicted"/>
<dbReference type="EMBL" id="BAAATR010000002">
    <property type="protein sequence ID" value="GAA2227986.1"/>
    <property type="molecule type" value="Genomic_DNA"/>
</dbReference>
<gene>
    <name evidence="2" type="ORF">GCM10010430_04460</name>
</gene>
<name>A0ABN3DDK3_9ACTN</name>
<evidence type="ECO:0008006" key="4">
    <source>
        <dbReference type="Google" id="ProtNLM"/>
    </source>
</evidence>
<keyword evidence="3" id="KW-1185">Reference proteome</keyword>
<comment type="caution">
    <text evidence="2">The sequence shown here is derived from an EMBL/GenBank/DDBJ whole genome shotgun (WGS) entry which is preliminary data.</text>
</comment>
<accession>A0ABN3DDK3</accession>
<evidence type="ECO:0000256" key="1">
    <source>
        <dbReference type="SAM" id="MobiDB-lite"/>
    </source>
</evidence>
<protein>
    <recommendedName>
        <fullName evidence="4">Chorismate lyase</fullName>
    </recommendedName>
</protein>
<dbReference type="SUPFAM" id="SSF64288">
    <property type="entry name" value="Chorismate lyase-like"/>
    <property type="match status" value="1"/>
</dbReference>
<dbReference type="Pfam" id="PF01947">
    <property type="entry name" value="Rv2949c-like"/>
    <property type="match status" value="1"/>
</dbReference>
<evidence type="ECO:0000313" key="3">
    <source>
        <dbReference type="Proteomes" id="UP001500305"/>
    </source>
</evidence>
<sequence>MTESQKMLETTEMIGSRPPATDGSVTRMLLASDGSTTRLLQAITGQPLAVQVDAQGETRAAGLPPAIRAVLGLTDDGAIVVERRSRLLTPERRVVSINHVVLDPAAVRTHGAPDLAVPIGIRLRGDRVPQFRELVGSGTGTWLPDGASTPAACAFKAYLIHDSSGGLIYVHESFNPGVVPPPRLVGPGSQPR</sequence>
<dbReference type="Proteomes" id="UP001500305">
    <property type="component" value="Unassembled WGS sequence"/>
</dbReference>